<feature type="binding site" evidence="7">
    <location>
        <position position="117"/>
    </location>
    <ligand>
        <name>L-glutamine</name>
        <dbReference type="ChEBI" id="CHEBI:58359"/>
    </ligand>
</feature>
<evidence type="ECO:0000313" key="11">
    <source>
        <dbReference type="EMBL" id="UFP94429.1"/>
    </source>
</evidence>
<dbReference type="CDD" id="cd07570">
    <property type="entry name" value="GAT_Gln-NAD-synth"/>
    <property type="match status" value="1"/>
</dbReference>
<evidence type="ECO:0000256" key="7">
    <source>
        <dbReference type="HAMAP-Rule" id="MF_02090"/>
    </source>
</evidence>
<comment type="similarity">
    <text evidence="2 7 8">In the C-terminal section; belongs to the NAD synthetase family.</text>
</comment>
<feature type="binding site" evidence="7">
    <location>
        <begin position="292"/>
        <end position="299"/>
    </location>
    <ligand>
        <name>ATP</name>
        <dbReference type="ChEBI" id="CHEBI:30616"/>
    </ligand>
</feature>
<dbReference type="PANTHER" id="PTHR23090">
    <property type="entry name" value="NH 3 /GLUTAMINE-DEPENDENT NAD + SYNTHETASE"/>
    <property type="match status" value="1"/>
</dbReference>
<dbReference type="HAMAP" id="MF_02090">
    <property type="entry name" value="NadE_glutamine_dep"/>
    <property type="match status" value="1"/>
</dbReference>
<comment type="catalytic activity">
    <reaction evidence="7 8">
        <text>deamido-NAD(+) + L-glutamine + ATP + H2O = L-glutamate + AMP + diphosphate + NAD(+) + H(+)</text>
        <dbReference type="Rhea" id="RHEA:24384"/>
        <dbReference type="ChEBI" id="CHEBI:15377"/>
        <dbReference type="ChEBI" id="CHEBI:15378"/>
        <dbReference type="ChEBI" id="CHEBI:29985"/>
        <dbReference type="ChEBI" id="CHEBI:30616"/>
        <dbReference type="ChEBI" id="CHEBI:33019"/>
        <dbReference type="ChEBI" id="CHEBI:57540"/>
        <dbReference type="ChEBI" id="CHEBI:58359"/>
        <dbReference type="ChEBI" id="CHEBI:58437"/>
        <dbReference type="ChEBI" id="CHEBI:456215"/>
        <dbReference type="EC" id="6.3.5.1"/>
    </reaction>
</comment>
<dbReference type="Gene3D" id="3.60.110.10">
    <property type="entry name" value="Carbon-nitrogen hydrolase"/>
    <property type="match status" value="1"/>
</dbReference>
<keyword evidence="3 7" id="KW-0436">Ligase</keyword>
<feature type="binding site" evidence="7">
    <location>
        <position position="404"/>
    </location>
    <ligand>
        <name>deamido-NAD(+)</name>
        <dbReference type="ChEBI" id="CHEBI:58437"/>
        <note>ligand shared between two neighboring subunits</note>
    </ligand>
</feature>
<organism evidence="11 12">
    <name type="scientific">Gloeobacter morelensis MG652769</name>
    <dbReference type="NCBI Taxonomy" id="2781736"/>
    <lineage>
        <taxon>Bacteria</taxon>
        <taxon>Bacillati</taxon>
        <taxon>Cyanobacteriota</taxon>
        <taxon>Cyanophyceae</taxon>
        <taxon>Gloeobacterales</taxon>
        <taxon>Gloeobacteraceae</taxon>
        <taxon>Gloeobacter</taxon>
        <taxon>Gloeobacter morelensis</taxon>
    </lineage>
</organism>
<evidence type="ECO:0000313" key="12">
    <source>
        <dbReference type="Proteomes" id="UP001054846"/>
    </source>
</evidence>
<dbReference type="InterPro" id="IPR003010">
    <property type="entry name" value="C-N_Hydrolase"/>
</dbReference>
<keyword evidence="6 7" id="KW-0520">NAD</keyword>
<sequence length="540" mass="58147">MRVALLQLNSTVGDLVGNAGRIERAAGEAAAAGADLAITHELALPGYPPRDLLLDRAFVADMQQAAHRLARALAGVVPVLVGTAVPSAVGRPLANAALLLEGGECRATVAKGLLPTYDVFDEDRYFEAGQRAHPIEIAGVAMGVHVCEDIWNDREFWPRPRYRRDPVEELAGQGARYLLNLSSSPFYAGKQQLRERLLAHAARRHRLPVLYVNQVGGNDELLFDGRSCVFDGEGRLSARARAFAEDMLLVDLDSLAGRIEPQPTGEAEIWEALVMGTADYARKCGFRQGLVALSGGIDSALTLAIVAAALGPANVLAVMMPSPYSSAGSIDDSLALAANLGVETLKLPIAPAMAAFEQILAPAFADLAADVTEENLQARIRGTLMMALSNKWNRLVFITGNKSETAVGFNTLYGCTAGALAVIADLYKGEVYRLARWLNRDGAAIPEGILTKAPSAELRPDQRDSDTLPPYDVLDGILRAHLEGGRTPEEIADKGYHPEVIKKVLAMVRRAEFKRKQLPPGLRVSPRAFGIGWRMPIART</sequence>
<dbReference type="SUPFAM" id="SSF52402">
    <property type="entry name" value="Adenine nucleotide alpha hydrolases-like"/>
    <property type="match status" value="1"/>
</dbReference>
<feature type="domain" description="CN hydrolase" evidence="10">
    <location>
        <begin position="1"/>
        <end position="254"/>
    </location>
</feature>
<dbReference type="Proteomes" id="UP001054846">
    <property type="component" value="Chromosome"/>
</dbReference>
<feature type="binding site" evidence="7">
    <location>
        <position position="190"/>
    </location>
    <ligand>
        <name>L-glutamine</name>
        <dbReference type="ChEBI" id="CHEBI:58359"/>
    </ligand>
</feature>
<proteinExistence type="inferred from homology"/>
<protein>
    <recommendedName>
        <fullName evidence="7 8">Glutamine-dependent NAD(+) synthetase</fullName>
        <ecNumber evidence="7 8">6.3.5.1</ecNumber>
    </recommendedName>
    <alternativeName>
        <fullName evidence="7 8">NAD(+) synthase [glutamine-hydrolyzing]</fullName>
    </alternativeName>
</protein>
<feature type="binding site" evidence="7">
    <location>
        <position position="184"/>
    </location>
    <ligand>
        <name>L-glutamine</name>
        <dbReference type="ChEBI" id="CHEBI:58359"/>
    </ligand>
</feature>
<dbReference type="EC" id="6.3.5.1" evidence="7 8"/>
<dbReference type="PANTHER" id="PTHR23090:SF9">
    <property type="entry name" value="GLUTAMINE-DEPENDENT NAD(+) SYNTHETASE"/>
    <property type="match status" value="1"/>
</dbReference>
<dbReference type="NCBIfam" id="TIGR00552">
    <property type="entry name" value="nadE"/>
    <property type="match status" value="1"/>
</dbReference>
<feature type="binding site" evidence="7">
    <location>
        <position position="514"/>
    </location>
    <ligand>
        <name>deamido-NAD(+)</name>
        <dbReference type="ChEBI" id="CHEBI:58437"/>
        <note>ligand shared between two neighboring subunits</note>
    </ligand>
</feature>
<evidence type="ECO:0000256" key="2">
    <source>
        <dbReference type="ARBA" id="ARBA00007145"/>
    </source>
</evidence>
<keyword evidence="12" id="KW-1185">Reference proteome</keyword>
<dbReference type="RefSeq" id="WP_230841484.1">
    <property type="nucleotide sequence ID" value="NZ_CP063845.1"/>
</dbReference>
<dbReference type="SUPFAM" id="SSF56317">
    <property type="entry name" value="Carbon-nitrogen hydrolase"/>
    <property type="match status" value="1"/>
</dbReference>
<feature type="active site" description="Nucleophile; for glutaminase activity" evidence="7">
    <location>
        <position position="147"/>
    </location>
</feature>
<feature type="binding site" evidence="7">
    <location>
        <position position="375"/>
    </location>
    <ligand>
        <name>deamido-NAD(+)</name>
        <dbReference type="ChEBI" id="CHEBI:58437"/>
        <note>ligand shared between two neighboring subunits</note>
    </ligand>
</feature>
<evidence type="ECO:0000256" key="8">
    <source>
        <dbReference type="PIRNR" id="PIRNR006630"/>
    </source>
</evidence>
<evidence type="ECO:0000256" key="3">
    <source>
        <dbReference type="ARBA" id="ARBA00022598"/>
    </source>
</evidence>
<evidence type="ECO:0000259" key="10">
    <source>
        <dbReference type="PROSITE" id="PS50263"/>
    </source>
</evidence>
<comment type="pathway">
    <text evidence="1 7 8">Cofactor biosynthesis; NAD(+) biosynthesis; NAD(+) from deamido-NAD(+) (L-Gln route): step 1/1.</text>
</comment>
<dbReference type="GO" id="GO:0003952">
    <property type="term" value="F:NAD+ synthase (glutamine-hydrolyzing) activity"/>
    <property type="evidence" value="ECO:0007669"/>
    <property type="project" value="UniProtKB-EC"/>
</dbReference>
<evidence type="ECO:0000256" key="9">
    <source>
        <dbReference type="RuleBase" id="RU003811"/>
    </source>
</evidence>
<feature type="active site" description="For glutaminase activity" evidence="7">
    <location>
        <position position="111"/>
    </location>
</feature>
<name>A0ABY3PLG3_9CYAN</name>
<evidence type="ECO:0000256" key="1">
    <source>
        <dbReference type="ARBA" id="ARBA00005188"/>
    </source>
</evidence>
<comment type="similarity">
    <text evidence="9">Belongs to the NAD synthetase family.</text>
</comment>
<gene>
    <name evidence="7" type="primary">nadE</name>
    <name evidence="11" type="ORF">ISF26_22245</name>
</gene>
<feature type="active site" description="Proton acceptor; for glutaminase activity" evidence="7">
    <location>
        <position position="41"/>
    </location>
</feature>
<dbReference type="InterPro" id="IPR014729">
    <property type="entry name" value="Rossmann-like_a/b/a_fold"/>
</dbReference>
<dbReference type="InterPro" id="IPR022310">
    <property type="entry name" value="NAD/GMP_synthase"/>
</dbReference>
<dbReference type="PIRSF" id="PIRSF006630">
    <property type="entry name" value="NADS_GAT"/>
    <property type="match status" value="1"/>
</dbReference>
<dbReference type="CDD" id="cd00553">
    <property type="entry name" value="NAD_synthase"/>
    <property type="match status" value="1"/>
</dbReference>
<accession>A0ABY3PLG3</accession>
<comment type="function">
    <text evidence="7">Catalyzes the ATP-dependent amidation of deamido-NAD to form NAD. Uses L-glutamine as a nitrogen source.</text>
</comment>
<feature type="binding site" evidence="7">
    <location>
        <position position="399"/>
    </location>
    <ligand>
        <name>ATP</name>
        <dbReference type="ChEBI" id="CHEBI:30616"/>
    </ligand>
</feature>
<reference evidence="11 12" key="1">
    <citation type="journal article" date="2021" name="Genome Biol. Evol.">
        <title>Complete Genome Sequencing of a Novel Gloeobacter Species from a Waterfall Cave in Mexico.</title>
        <authorList>
            <person name="Saw J.H."/>
            <person name="Cardona T."/>
            <person name="Montejano G."/>
        </authorList>
    </citation>
    <scope>NUCLEOTIDE SEQUENCE [LARGE SCALE GENOMIC DNA]</scope>
    <source>
        <strain evidence="11">MG652769</strain>
    </source>
</reference>
<evidence type="ECO:0000256" key="4">
    <source>
        <dbReference type="ARBA" id="ARBA00022741"/>
    </source>
</evidence>
<keyword evidence="4 7" id="KW-0547">Nucleotide-binding</keyword>
<dbReference type="NCBIfam" id="NF010588">
    <property type="entry name" value="PRK13981.1"/>
    <property type="match status" value="1"/>
</dbReference>
<dbReference type="InterPro" id="IPR003694">
    <property type="entry name" value="NAD_synthase"/>
</dbReference>
<dbReference type="EMBL" id="CP063845">
    <property type="protein sequence ID" value="UFP94429.1"/>
    <property type="molecule type" value="Genomic_DNA"/>
</dbReference>
<keyword evidence="5 7" id="KW-0067">ATP-binding</keyword>
<comment type="caution">
    <text evidence="7">Lacks conserved residue(s) required for the propagation of feature annotation.</text>
</comment>
<dbReference type="Pfam" id="PF00795">
    <property type="entry name" value="CN_hydrolase"/>
    <property type="match status" value="1"/>
</dbReference>
<dbReference type="PROSITE" id="PS50263">
    <property type="entry name" value="CN_HYDROLASE"/>
    <property type="match status" value="1"/>
</dbReference>
<dbReference type="InterPro" id="IPR014445">
    <property type="entry name" value="Gln-dep_NAD_synthase"/>
</dbReference>
<evidence type="ECO:0000256" key="6">
    <source>
        <dbReference type="ARBA" id="ARBA00023027"/>
    </source>
</evidence>
<dbReference type="InterPro" id="IPR036526">
    <property type="entry name" value="C-N_Hydrolase_sf"/>
</dbReference>
<dbReference type="Gene3D" id="3.40.50.620">
    <property type="entry name" value="HUPs"/>
    <property type="match status" value="1"/>
</dbReference>
<dbReference type="Pfam" id="PF02540">
    <property type="entry name" value="NAD_synthase"/>
    <property type="match status" value="1"/>
</dbReference>
<evidence type="ECO:0000256" key="5">
    <source>
        <dbReference type="ARBA" id="ARBA00022840"/>
    </source>
</evidence>